<sequence length="218" mass="23972">MSLALTSASRLKPEVRLAQAVSDFEVDLSGEQKAAFRNHKAKPLQSPPSTQDAMRLTAEIDRAVGKGGRCLGPRLVNFLQAAQKFAAMGDIIIGGSHCLVACAMWTMVRTSLTLMTGFSAYMEKLSVLFMNVGRSAPRFESMALLYPRPRDLQSSFCEYFIIVVQLCHEMLKFASKSVLKRVGSSLSDSNLAKFQTDLESLGNTIKDEVGILMAKRLE</sequence>
<proteinExistence type="predicted"/>
<gene>
    <name evidence="1" type="ORF">N7476_004601</name>
</gene>
<reference evidence="1" key="1">
    <citation type="submission" date="2022-12" db="EMBL/GenBank/DDBJ databases">
        <authorList>
            <person name="Petersen C."/>
        </authorList>
    </citation>
    <scope>NUCLEOTIDE SEQUENCE</scope>
    <source>
        <strain evidence="1">IBT 21472</strain>
    </source>
</reference>
<evidence type="ECO:0000313" key="1">
    <source>
        <dbReference type="EMBL" id="KAJ5321599.1"/>
    </source>
</evidence>
<reference evidence="1" key="2">
    <citation type="journal article" date="2023" name="IMA Fungus">
        <title>Comparative genomic study of the Penicillium genus elucidates a diverse pangenome and 15 lateral gene transfer events.</title>
        <authorList>
            <person name="Petersen C."/>
            <person name="Sorensen T."/>
            <person name="Nielsen M.R."/>
            <person name="Sondergaard T.E."/>
            <person name="Sorensen J.L."/>
            <person name="Fitzpatrick D.A."/>
            <person name="Frisvad J.C."/>
            <person name="Nielsen K.L."/>
        </authorList>
    </citation>
    <scope>NUCLEOTIDE SEQUENCE</scope>
    <source>
        <strain evidence="1">IBT 21472</strain>
    </source>
</reference>
<protein>
    <recommendedName>
        <fullName evidence="3">Fungal STAND N-terminal Goodbye domain-containing protein</fullName>
    </recommendedName>
</protein>
<dbReference type="Proteomes" id="UP001147746">
    <property type="component" value="Unassembled WGS sequence"/>
</dbReference>
<evidence type="ECO:0008006" key="3">
    <source>
        <dbReference type="Google" id="ProtNLM"/>
    </source>
</evidence>
<name>A0A9W9GK69_9EURO</name>
<dbReference type="AlphaFoldDB" id="A0A9W9GK69"/>
<comment type="caution">
    <text evidence="1">The sequence shown here is derived from an EMBL/GenBank/DDBJ whole genome shotgun (WGS) entry which is preliminary data.</text>
</comment>
<organism evidence="1 2">
    <name type="scientific">Penicillium atrosanguineum</name>
    <dbReference type="NCBI Taxonomy" id="1132637"/>
    <lineage>
        <taxon>Eukaryota</taxon>
        <taxon>Fungi</taxon>
        <taxon>Dikarya</taxon>
        <taxon>Ascomycota</taxon>
        <taxon>Pezizomycotina</taxon>
        <taxon>Eurotiomycetes</taxon>
        <taxon>Eurotiomycetidae</taxon>
        <taxon>Eurotiales</taxon>
        <taxon>Aspergillaceae</taxon>
        <taxon>Penicillium</taxon>
    </lineage>
</organism>
<evidence type="ECO:0000313" key="2">
    <source>
        <dbReference type="Proteomes" id="UP001147746"/>
    </source>
</evidence>
<dbReference type="EMBL" id="JAPZBO010000003">
    <property type="protein sequence ID" value="KAJ5321599.1"/>
    <property type="molecule type" value="Genomic_DNA"/>
</dbReference>
<accession>A0A9W9GK69</accession>
<keyword evidence="2" id="KW-1185">Reference proteome</keyword>